<sequence>MTAPTPTDRYGPRSLVAALATIVIVETATWVWLPLWIANLFFFAIATAVVVPIGLFMSQLPDEIGQAGRGILAGYLATPLTIAITLIPAGLIYLLLH</sequence>
<accession>A0A1B8SGL3</accession>
<proteinExistence type="predicted"/>
<protein>
    <submittedName>
        <fullName evidence="3">Uncharacterized protein</fullName>
    </submittedName>
</protein>
<dbReference type="STRING" id="354243.BST28_13955"/>
<feature type="transmembrane region" description="Helical" evidence="1">
    <location>
        <begin position="15"/>
        <end position="33"/>
    </location>
</feature>
<organism evidence="3 5">
    <name type="scientific">Mycolicibacter kumamotonensis</name>
    <dbReference type="NCBI Taxonomy" id="354243"/>
    <lineage>
        <taxon>Bacteria</taxon>
        <taxon>Bacillati</taxon>
        <taxon>Actinomycetota</taxon>
        <taxon>Actinomycetes</taxon>
        <taxon>Mycobacteriales</taxon>
        <taxon>Mycobacteriaceae</taxon>
        <taxon>Mycolicibacter</taxon>
    </lineage>
</organism>
<dbReference type="PATRIC" id="fig|354243.3.peg.2104"/>
<keyword evidence="1" id="KW-0812">Transmembrane</keyword>
<dbReference type="RefSeq" id="WP_019736080.1">
    <property type="nucleotide sequence ID" value="NZ_JAACYR010000065.1"/>
</dbReference>
<evidence type="ECO:0000313" key="6">
    <source>
        <dbReference type="Proteomes" id="UP000192713"/>
    </source>
</evidence>
<evidence type="ECO:0000313" key="3">
    <source>
        <dbReference type="EMBL" id="OBY31858.1"/>
    </source>
</evidence>
<evidence type="ECO:0000313" key="5">
    <source>
        <dbReference type="Proteomes" id="UP000092668"/>
    </source>
</evidence>
<evidence type="ECO:0000313" key="7">
    <source>
        <dbReference type="Proteomes" id="UP000466523"/>
    </source>
</evidence>
<comment type="caution">
    <text evidence="3">The sequence shown here is derived from an EMBL/GenBank/DDBJ whole genome shotgun (WGS) entry which is preliminary data.</text>
</comment>
<dbReference type="OrthoDB" id="4763905at2"/>
<name>A0A1B8SGL3_9MYCO</name>
<feature type="transmembrane region" description="Helical" evidence="1">
    <location>
        <begin position="72"/>
        <end position="96"/>
    </location>
</feature>
<keyword evidence="5" id="KW-1185">Reference proteome</keyword>
<dbReference type="EMBL" id="LFOE01000011">
    <property type="protein sequence ID" value="OBY31858.1"/>
    <property type="molecule type" value="Genomic_DNA"/>
</dbReference>
<keyword evidence="1" id="KW-1133">Transmembrane helix</keyword>
<reference evidence="4 6" key="2">
    <citation type="submission" date="2017-02" db="EMBL/GenBank/DDBJ databases">
        <title>The new phylogeny of genus Mycobacterium.</title>
        <authorList>
            <person name="Tortoli E."/>
            <person name="Trovato A."/>
            <person name="Cirillo D.M."/>
        </authorList>
    </citation>
    <scope>NUCLEOTIDE SEQUENCE [LARGE SCALE GENOMIC DNA]</scope>
    <source>
        <strain evidence="4 6">DSM 45093</strain>
    </source>
</reference>
<dbReference type="EMBL" id="JAACYR010000065">
    <property type="protein sequence ID" value="NDJ90866.1"/>
    <property type="molecule type" value="Genomic_DNA"/>
</dbReference>
<dbReference type="EMBL" id="MVHU01000020">
    <property type="protein sequence ID" value="ORA78685.1"/>
    <property type="molecule type" value="Genomic_DNA"/>
</dbReference>
<reference evidence="2 7" key="3">
    <citation type="submission" date="2020-01" db="EMBL/GenBank/DDBJ databases">
        <authorList>
            <person name="Sanchez-Estrada R."/>
            <person name="Gonzalez-Y-Merchand J.A."/>
            <person name="Rivera-Gutierrez S."/>
        </authorList>
    </citation>
    <scope>NUCLEOTIDE SEQUENCE [LARGE SCALE GENOMIC DNA]</scope>
    <source>
        <strain evidence="2 7">CST 7247</strain>
    </source>
</reference>
<keyword evidence="1" id="KW-0472">Membrane</keyword>
<dbReference type="Proteomes" id="UP000466523">
    <property type="component" value="Unassembled WGS sequence"/>
</dbReference>
<gene>
    <name evidence="3" type="ORF">ACT18_10120</name>
    <name evidence="4" type="ORF">BST28_13955</name>
    <name evidence="2" type="ORF">GWR20_17175</name>
</gene>
<dbReference type="Proteomes" id="UP000092668">
    <property type="component" value="Unassembled WGS sequence"/>
</dbReference>
<evidence type="ECO:0000313" key="2">
    <source>
        <dbReference type="EMBL" id="NDJ90866.1"/>
    </source>
</evidence>
<evidence type="ECO:0000256" key="1">
    <source>
        <dbReference type="SAM" id="Phobius"/>
    </source>
</evidence>
<dbReference type="AlphaFoldDB" id="A0A1B8SGL3"/>
<reference evidence="3 5" key="1">
    <citation type="submission" date="2015-06" db="EMBL/GenBank/DDBJ databases">
        <title>Genome sequence of Mycobacterium kumamotonense strain Roo.</title>
        <authorList>
            <person name="Greninger A.L."/>
            <person name="Cunningham G."/>
            <person name="Miller S."/>
        </authorList>
    </citation>
    <scope>NUCLEOTIDE SEQUENCE [LARGE SCALE GENOMIC DNA]</scope>
    <source>
        <strain evidence="3 5">Roo</strain>
    </source>
</reference>
<feature type="transmembrane region" description="Helical" evidence="1">
    <location>
        <begin position="40"/>
        <end position="60"/>
    </location>
</feature>
<evidence type="ECO:0000313" key="4">
    <source>
        <dbReference type="EMBL" id="ORA78685.1"/>
    </source>
</evidence>
<dbReference type="Proteomes" id="UP000192713">
    <property type="component" value="Unassembled WGS sequence"/>
</dbReference>